<dbReference type="SMART" id="SM00320">
    <property type="entry name" value="WD40"/>
    <property type="match status" value="6"/>
</dbReference>
<feature type="compositionally biased region" description="Pro residues" evidence="4">
    <location>
        <begin position="13"/>
        <end position="29"/>
    </location>
</feature>
<dbReference type="PROSITE" id="PS50294">
    <property type="entry name" value="WD_REPEATS_REGION"/>
    <property type="match status" value="3"/>
</dbReference>
<dbReference type="Pfam" id="PF00400">
    <property type="entry name" value="WD40"/>
    <property type="match status" value="5"/>
</dbReference>
<gene>
    <name evidence="6" type="ORF">DFP72DRAFT_988104</name>
</gene>
<feature type="repeat" description="WD" evidence="3">
    <location>
        <begin position="441"/>
        <end position="481"/>
    </location>
</feature>
<dbReference type="InterPro" id="IPR036047">
    <property type="entry name" value="F-box-like_dom_sf"/>
</dbReference>
<dbReference type="SUPFAM" id="SSF81383">
    <property type="entry name" value="F-box domain"/>
    <property type="match status" value="1"/>
</dbReference>
<feature type="region of interest" description="Disordered" evidence="4">
    <location>
        <begin position="270"/>
        <end position="324"/>
    </location>
</feature>
<dbReference type="OrthoDB" id="190105at2759"/>
<keyword evidence="2" id="KW-0677">Repeat</keyword>
<dbReference type="InterPro" id="IPR019775">
    <property type="entry name" value="WD40_repeat_CS"/>
</dbReference>
<evidence type="ECO:0000256" key="3">
    <source>
        <dbReference type="PROSITE-ProRule" id="PRU00221"/>
    </source>
</evidence>
<comment type="caution">
    <text evidence="6">The sequence shown here is derived from an EMBL/GenBank/DDBJ whole genome shotgun (WGS) entry which is preliminary data.</text>
</comment>
<dbReference type="Proteomes" id="UP000521943">
    <property type="component" value="Unassembled WGS sequence"/>
</dbReference>
<evidence type="ECO:0000313" key="6">
    <source>
        <dbReference type="EMBL" id="KAF6760748.1"/>
    </source>
</evidence>
<dbReference type="InterPro" id="IPR015943">
    <property type="entry name" value="WD40/YVTN_repeat-like_dom_sf"/>
</dbReference>
<keyword evidence="1 3" id="KW-0853">WD repeat</keyword>
<dbReference type="EMBL" id="JACGCI010000011">
    <property type="protein sequence ID" value="KAF6760748.1"/>
    <property type="molecule type" value="Genomic_DNA"/>
</dbReference>
<evidence type="ECO:0000256" key="2">
    <source>
        <dbReference type="ARBA" id="ARBA00022737"/>
    </source>
</evidence>
<feature type="compositionally biased region" description="Low complexity" evidence="4">
    <location>
        <begin position="1"/>
        <end position="12"/>
    </location>
</feature>
<name>A0A8H6IAT5_9AGAR</name>
<feature type="compositionally biased region" description="Gly residues" evidence="4">
    <location>
        <begin position="238"/>
        <end position="249"/>
    </location>
</feature>
<feature type="compositionally biased region" description="Low complexity" evidence="4">
    <location>
        <begin position="274"/>
        <end position="295"/>
    </location>
</feature>
<feature type="repeat" description="WD" evidence="3">
    <location>
        <begin position="373"/>
        <end position="398"/>
    </location>
</feature>
<protein>
    <submittedName>
        <fullName evidence="6">WD40-repeat-containing domain protein</fullName>
    </submittedName>
</protein>
<dbReference type="AlphaFoldDB" id="A0A8H6IAT5"/>
<dbReference type="CDD" id="cd00200">
    <property type="entry name" value="WD40"/>
    <property type="match status" value="1"/>
</dbReference>
<feature type="compositionally biased region" description="Basic and acidic residues" evidence="4">
    <location>
        <begin position="214"/>
        <end position="232"/>
    </location>
</feature>
<dbReference type="PROSITE" id="PS50082">
    <property type="entry name" value="WD_REPEATS_2"/>
    <property type="match status" value="5"/>
</dbReference>
<reference evidence="6 7" key="1">
    <citation type="submission" date="2020-07" db="EMBL/GenBank/DDBJ databases">
        <title>Comparative genomics of pyrophilous fungi reveals a link between fire events and developmental genes.</title>
        <authorList>
            <consortium name="DOE Joint Genome Institute"/>
            <person name="Steindorff A.S."/>
            <person name="Carver A."/>
            <person name="Calhoun S."/>
            <person name="Stillman K."/>
            <person name="Liu H."/>
            <person name="Lipzen A."/>
            <person name="Pangilinan J."/>
            <person name="Labutti K."/>
            <person name="Bruns T.D."/>
            <person name="Grigoriev I.V."/>
        </authorList>
    </citation>
    <scope>NUCLEOTIDE SEQUENCE [LARGE SCALE GENOMIC DNA]</scope>
    <source>
        <strain evidence="6 7">CBS 144469</strain>
    </source>
</reference>
<feature type="repeat" description="WD" evidence="3">
    <location>
        <begin position="399"/>
        <end position="440"/>
    </location>
</feature>
<dbReference type="SUPFAM" id="SSF50978">
    <property type="entry name" value="WD40 repeat-like"/>
    <property type="match status" value="1"/>
</dbReference>
<dbReference type="PROSITE" id="PS50181">
    <property type="entry name" value="FBOX"/>
    <property type="match status" value="1"/>
</dbReference>
<dbReference type="InterPro" id="IPR001810">
    <property type="entry name" value="F-box_dom"/>
</dbReference>
<organism evidence="6 7">
    <name type="scientific">Ephemerocybe angulata</name>
    <dbReference type="NCBI Taxonomy" id="980116"/>
    <lineage>
        <taxon>Eukaryota</taxon>
        <taxon>Fungi</taxon>
        <taxon>Dikarya</taxon>
        <taxon>Basidiomycota</taxon>
        <taxon>Agaricomycotina</taxon>
        <taxon>Agaricomycetes</taxon>
        <taxon>Agaricomycetidae</taxon>
        <taxon>Agaricales</taxon>
        <taxon>Agaricineae</taxon>
        <taxon>Psathyrellaceae</taxon>
        <taxon>Ephemerocybe</taxon>
    </lineage>
</organism>
<keyword evidence="7" id="KW-1185">Reference proteome</keyword>
<dbReference type="PANTHER" id="PTHR22847:SF637">
    <property type="entry name" value="WD REPEAT DOMAIN 5B"/>
    <property type="match status" value="1"/>
</dbReference>
<feature type="region of interest" description="Disordered" evidence="4">
    <location>
        <begin position="97"/>
        <end position="116"/>
    </location>
</feature>
<dbReference type="Gene3D" id="2.130.10.10">
    <property type="entry name" value="YVTN repeat-like/Quinoprotein amine dehydrogenase"/>
    <property type="match status" value="1"/>
</dbReference>
<feature type="compositionally biased region" description="Low complexity" evidence="4">
    <location>
        <begin position="101"/>
        <end position="116"/>
    </location>
</feature>
<feature type="compositionally biased region" description="Pro residues" evidence="4">
    <location>
        <begin position="296"/>
        <end position="315"/>
    </location>
</feature>
<dbReference type="PRINTS" id="PR00320">
    <property type="entry name" value="GPROTEINBRPT"/>
</dbReference>
<dbReference type="PANTHER" id="PTHR22847">
    <property type="entry name" value="WD40 REPEAT PROTEIN"/>
    <property type="match status" value="1"/>
</dbReference>
<dbReference type="PROSITE" id="PS00678">
    <property type="entry name" value="WD_REPEATS_1"/>
    <property type="match status" value="3"/>
</dbReference>
<feature type="repeat" description="WD" evidence="3">
    <location>
        <begin position="482"/>
        <end position="521"/>
    </location>
</feature>
<dbReference type="InterPro" id="IPR036322">
    <property type="entry name" value="WD40_repeat_dom_sf"/>
</dbReference>
<dbReference type="GO" id="GO:0048188">
    <property type="term" value="C:Set1C/COMPASS complex"/>
    <property type="evidence" value="ECO:0007669"/>
    <property type="project" value="TreeGrafter"/>
</dbReference>
<feature type="repeat" description="WD" evidence="3">
    <location>
        <begin position="562"/>
        <end position="600"/>
    </location>
</feature>
<evidence type="ECO:0000256" key="1">
    <source>
        <dbReference type="ARBA" id="ARBA00022574"/>
    </source>
</evidence>
<accession>A0A8H6IAT5</accession>
<dbReference type="GO" id="GO:0042393">
    <property type="term" value="F:histone binding"/>
    <property type="evidence" value="ECO:0007669"/>
    <property type="project" value="TreeGrafter"/>
</dbReference>
<dbReference type="Gene3D" id="1.20.1280.50">
    <property type="match status" value="1"/>
</dbReference>
<feature type="compositionally biased region" description="Low complexity" evidence="4">
    <location>
        <begin position="43"/>
        <end position="56"/>
    </location>
</feature>
<feature type="domain" description="F-box" evidence="5">
    <location>
        <begin position="150"/>
        <end position="197"/>
    </location>
</feature>
<dbReference type="InterPro" id="IPR001680">
    <property type="entry name" value="WD40_rpt"/>
</dbReference>
<dbReference type="InterPro" id="IPR020472">
    <property type="entry name" value="WD40_PAC1"/>
</dbReference>
<evidence type="ECO:0000313" key="7">
    <source>
        <dbReference type="Proteomes" id="UP000521943"/>
    </source>
</evidence>
<feature type="region of interest" description="Disordered" evidence="4">
    <location>
        <begin position="214"/>
        <end position="251"/>
    </location>
</feature>
<dbReference type="Pfam" id="PF12937">
    <property type="entry name" value="F-box-like"/>
    <property type="match status" value="1"/>
</dbReference>
<evidence type="ECO:0000259" key="5">
    <source>
        <dbReference type="PROSITE" id="PS50181"/>
    </source>
</evidence>
<feature type="region of interest" description="Disordered" evidence="4">
    <location>
        <begin position="1"/>
        <end position="58"/>
    </location>
</feature>
<evidence type="ECO:0000256" key="4">
    <source>
        <dbReference type="SAM" id="MobiDB-lite"/>
    </source>
</evidence>
<proteinExistence type="predicted"/>
<sequence>MPAPPINTIYIPTIPPPTPAPSPGPPSPPFFLDSAPASPPHTPASTASSLPSPTSPGGSVGAGLGFDLSRVDLASLPPEVLSLLASAPNNPASTLNAGVSNNYNNTNNTTTASTTTTPPIRRTLLTALLSTCSPAELLFISTLIAPRLKRDFLSTLPAELSLHILSFIEDPRTLGRAGRVCRRWGVLCREEGVWRGMCGRWGYGVPRGRGVGRDGVRGMLRGGKERRGMRVKERGKRGVGGMGGMGRGGGRSRWRRWRLTNWRQGGTLLRSHRIPPSISSPSHLPAPVPSLSSHPHPQPLNAPLHPPPLTHPQPQPQLQRAAPEGPVTVTSLALNADWVVLGLASSQVQVYSARTGVLAKTLVGHELGVWSPGSIVVSGGCDKVVMVWDVQTGHCIYRLSGHTSTIRCLRTVPHRPLAVSGSRDTILRVWNLLRGRCERVLRGHTGSVRCVSDVVGGRVVSGSYDATCRVWDIDTGECVRVLEGHFHQVYSVAFLGGVVASGGLDTTVRVWDVETGHCIALLQGHTALVCQLQLSPSLLITGGSDGRVITFSLKTLSVRHRIAAHDCSVTSLQFDRFIVTGGNDGRVRLYEVGSGRYVRDVGEGGETVWRVVVGWGVCVVVLRRAGRTVVEVWSMRG</sequence>